<feature type="region of interest" description="Disordered" evidence="1">
    <location>
        <begin position="1"/>
        <end position="41"/>
    </location>
</feature>
<dbReference type="Proteomes" id="UP000001726">
    <property type="component" value="Chromosome"/>
</dbReference>
<keyword evidence="3" id="KW-1185">Reference proteome</keyword>
<evidence type="ECO:0000313" key="2">
    <source>
        <dbReference type="EMBL" id="CAO97991.1"/>
    </source>
</evidence>
<dbReference type="HOGENOM" id="CLU_296783_0_0_6"/>
<dbReference type="Gene3D" id="3.90.176.10">
    <property type="entry name" value="Toxin ADP-ribosyltransferase, Chain A, domain 1"/>
    <property type="match status" value="1"/>
</dbReference>
<organism evidence="2 3">
    <name type="scientific">Erwinia tasmaniensis (strain DSM 17950 / CFBP 7177 / CIP 109463 / NCPPB 4357 / Et1/99)</name>
    <dbReference type="NCBI Taxonomy" id="465817"/>
    <lineage>
        <taxon>Bacteria</taxon>
        <taxon>Pseudomonadati</taxon>
        <taxon>Pseudomonadota</taxon>
        <taxon>Gammaproteobacteria</taxon>
        <taxon>Enterobacterales</taxon>
        <taxon>Erwiniaceae</taxon>
        <taxon>Erwinia</taxon>
    </lineage>
</organism>
<dbReference type="AlphaFoldDB" id="B2VCY3"/>
<dbReference type="OrthoDB" id="6519901at2"/>
<reference evidence="2 3" key="1">
    <citation type="journal article" date="2008" name="Environ. Microbiol.">
        <title>The genome of Erwinia tasmaniensis strain Et1/99, a non-pathogenic bacterium in the genus Erwinia.</title>
        <authorList>
            <person name="Kube M."/>
            <person name="Migdoll A.M."/>
            <person name="Mueller I."/>
            <person name="Kuhl H."/>
            <person name="Beck A."/>
            <person name="Reinhardt R."/>
            <person name="Geider K."/>
        </authorList>
    </citation>
    <scope>NUCLEOTIDE SEQUENCE [LARGE SCALE GENOMIC DNA]</scope>
    <source>
        <strain evidence="3">DSM 17950 / CFBP 7177 / CIP 109463 / NCPPB 4357 / Et1/99</strain>
    </source>
</reference>
<evidence type="ECO:0000313" key="3">
    <source>
        <dbReference type="Proteomes" id="UP000001726"/>
    </source>
</evidence>
<evidence type="ECO:0000256" key="1">
    <source>
        <dbReference type="SAM" id="MobiDB-lite"/>
    </source>
</evidence>
<dbReference type="eggNOG" id="COG0515">
    <property type="taxonomic scope" value="Bacteria"/>
</dbReference>
<dbReference type="KEGG" id="eta:ETA_29450"/>
<protein>
    <recommendedName>
        <fullName evidence="4">NAD(+)--protein-arginine ADP-ribosyltransferase</fullName>
    </recommendedName>
</protein>
<dbReference type="SUPFAM" id="SSF56399">
    <property type="entry name" value="ADP-ribosylation"/>
    <property type="match status" value="1"/>
</dbReference>
<dbReference type="EMBL" id="CU468135">
    <property type="protein sequence ID" value="CAO97991.1"/>
    <property type="molecule type" value="Genomic_DNA"/>
</dbReference>
<evidence type="ECO:0008006" key="4">
    <source>
        <dbReference type="Google" id="ProtNLM"/>
    </source>
</evidence>
<accession>B2VCY3</accession>
<gene>
    <name evidence="2" type="ordered locus">ETA_29450</name>
</gene>
<proteinExistence type="predicted"/>
<name>B2VCY3_ERWT9</name>
<sequence>MPIHLSQHRAVIGNHKNKRYDKNSTHVSSATCSKKPPPPPNEILHFLSQLETIPEKLNRQSGQIKTMRRCPLSTVFQLMLLIQVSKVAAFSSDEQLSSAIGNNRFPAGQNYAPTISPEGGIIAGGNYYPATAYHSPSLISGAVATQLPREEGGAILKNDNENYIITDEQKKKELISSLVDYFVAGGQLSEEDGDEYKIRLQSEAAGEPIVIADVEDKYRNSSRIRRMAERDRERFIEEHIKEHCVVEKEVLNDRGENTGKVFLLWAQRAENPFRIIYDGVDGHPSPELRGAADGLNIIANIFTIGLKSIIGDLIANALRREYYKREMDEECAERASRLIIAGLGTSLIPDGLIFSRRGGAVIAKPVELHNALPDQKRAAFYSSNPLNGIREEILIELRQGKGKINDAGEIIHLKPSDKPGEFVTYYPHAVNPEVLERKVIVDEKTLSWRYADDFDSTGLNVQVRYGKKLVNLEGDYYEINQNGMGKYDVIVQKDGIKEYAHVYMEPLSRRWHLGKKNNIPVFSESQNEIILLIKHEQMTGFYYIPRGNNNQGLYGGGKIYHQEKKGDAGHYSWGRFVEMNGELVPVRNTPHRGQGVLYEAFDVKNPDNIGSPVEWDGSRWLFEQETSVHVSEDFEKQVTQDMHAKDVEVNQLSAPDNMGLRVDVNGDLYIKVKNNFVAVEKLTDSIFMLKYGDVYQPLQYINDKFFMPGRRKLIFSKSDKRLLKSCELSFRTKRAPCVNSIIESHHLDHLLHNCEPAYYPVSTKIESREDALRRLRETFDENTISSSAAGPEGDLDELISSYNEKELFDSYHFSEIFSAYDYGKEGYVHINQGLLHPPADAAVKSRAEQLELSIRYISDNQAGIPEKFAEIEDMLPFYRGEVRDLTEISAFRVGDDYSTRAFFSTTAEMDVAESFLASDISTLPADKVNVIYNIKKISPYCGAQMDDVMRDGESEFIFLPNIEFEITGIRHDVESRLFEIDLAQNPVSREEFTSRLTDLVTGPNGQADVFASLPQR</sequence>
<dbReference type="RefSeq" id="WP_012442645.1">
    <property type="nucleotide sequence ID" value="NC_010694.1"/>
</dbReference>